<feature type="domain" description="Circularly permuted ATP-grasp type 2" evidence="1">
    <location>
        <begin position="88"/>
        <end position="458"/>
    </location>
</feature>
<dbReference type="Gene3D" id="3.40.50.11290">
    <property type="match status" value="1"/>
</dbReference>
<dbReference type="SUPFAM" id="SSF56059">
    <property type="entry name" value="Glutathione synthetase ATP-binding domain-like"/>
    <property type="match status" value="1"/>
</dbReference>
<dbReference type="STRING" id="28034.BFX07_02610"/>
<name>A0A1W1W773_SULTA</name>
<dbReference type="InterPro" id="IPR051680">
    <property type="entry name" value="ATP-dep_Glu-Cys_Ligase-2"/>
</dbReference>
<proteinExistence type="predicted"/>
<gene>
    <name evidence="2" type="ORF">SAMN00768000_0332</name>
</gene>
<dbReference type="EMBL" id="FWWY01000001">
    <property type="protein sequence ID" value="SMC02115.1"/>
    <property type="molecule type" value="Genomic_DNA"/>
</dbReference>
<dbReference type="PIRSF" id="PIRSF005522">
    <property type="entry name" value="UCP005522"/>
    <property type="match status" value="1"/>
</dbReference>
<reference evidence="3" key="1">
    <citation type="submission" date="2017-04" db="EMBL/GenBank/DDBJ databases">
        <authorList>
            <person name="Varghese N."/>
            <person name="Submissions S."/>
        </authorList>
    </citation>
    <scope>NUCLEOTIDE SEQUENCE [LARGE SCALE GENOMIC DNA]</scope>
    <source>
        <strain evidence="3">DSM 9293</strain>
    </source>
</reference>
<dbReference type="OrthoDB" id="9803842at2"/>
<dbReference type="PANTHER" id="PTHR34595:SF7">
    <property type="entry name" value="SLL1039 PROTEIN"/>
    <property type="match status" value="1"/>
</dbReference>
<keyword evidence="3" id="KW-1185">Reference proteome</keyword>
<dbReference type="AlphaFoldDB" id="A0A1W1W773"/>
<dbReference type="Proteomes" id="UP000192660">
    <property type="component" value="Unassembled WGS sequence"/>
</dbReference>
<organism evidence="2 3">
    <name type="scientific">Sulfobacillus thermosulfidooxidans (strain DSM 9293 / VKM B-1269 / AT-1)</name>
    <dbReference type="NCBI Taxonomy" id="929705"/>
    <lineage>
        <taxon>Bacteria</taxon>
        <taxon>Bacillati</taxon>
        <taxon>Bacillota</taxon>
        <taxon>Clostridia</taxon>
        <taxon>Eubacteriales</taxon>
        <taxon>Clostridiales Family XVII. Incertae Sedis</taxon>
        <taxon>Sulfobacillus</taxon>
    </lineage>
</organism>
<dbReference type="InterPro" id="IPR025841">
    <property type="entry name" value="CP_ATPgrasp_2"/>
</dbReference>
<dbReference type="RefSeq" id="WP_020376202.1">
    <property type="nucleotide sequence ID" value="NZ_FWWY01000001.1"/>
</dbReference>
<dbReference type="Pfam" id="PF14403">
    <property type="entry name" value="CP_ATPgrasp_2"/>
    <property type="match status" value="1"/>
</dbReference>
<evidence type="ECO:0000313" key="3">
    <source>
        <dbReference type="Proteomes" id="UP000192660"/>
    </source>
</evidence>
<dbReference type="PANTHER" id="PTHR34595">
    <property type="entry name" value="BLR5612 PROTEIN"/>
    <property type="match status" value="1"/>
</dbReference>
<dbReference type="Gene3D" id="3.30.1490.270">
    <property type="match status" value="1"/>
</dbReference>
<accession>A0A1W1W773</accession>
<sequence>MSSEVLSSPSQPDPWRHYPRGGLDEFFDAHGNIRPLYRVFLPLLQGRLNQWDRRKQIADQIFHHRGVTFALGSSAERIERPIPFDIVPRILSHAHWQHLERGLAQRLVALNLLVGDIYGDQRILQAGVIPRDFVYSSPLLQPRMMGVEVPQNRWVSVAGIDIVRSGEDEYVVLEDNVRSPSGVSYVLENRLVSSSIWPQVMRSVSMHSIVEYPQRLLDTLLGLSPGTWVVLTPGVYNSAYFEHSLLASQMGIDLVEGRDLVVYRNRIHVKTTQGLTPIDGIYRRVDEDFLDPLVFRADSLIGVPGLGNVLMHGALALVNAVGCGIADDKGMYRFIPDAIRYYLGEEPILSNIPTYLPVFEKERDYIFSHWDELVFKPVAESGGKGLAFGRDMSMPEREQWKEMICRQPRQFIAQPVITFSTAPVYHQGHFEARYVDFRPFCLLGNDPWILPGGLTRVSGSSQSLVVNSSQGGAIKDTWVLRE</sequence>
<evidence type="ECO:0000313" key="2">
    <source>
        <dbReference type="EMBL" id="SMC02115.1"/>
    </source>
</evidence>
<dbReference type="InterPro" id="IPR016450">
    <property type="entry name" value="UCP005522"/>
</dbReference>
<evidence type="ECO:0000259" key="1">
    <source>
        <dbReference type="Pfam" id="PF14403"/>
    </source>
</evidence>
<protein>
    <submittedName>
        <fullName evidence="2">Uncharacterized conserved protein, circularly permuted ATPgrasp superfamily</fullName>
    </submittedName>
</protein>